<dbReference type="OrthoDB" id="9795351at2"/>
<dbReference type="InterPro" id="IPR017475">
    <property type="entry name" value="EPS_sugar_tfrase"/>
</dbReference>
<dbReference type="NCBIfam" id="TIGR03025">
    <property type="entry name" value="EPS_sugtrans"/>
    <property type="match status" value="1"/>
</dbReference>
<name>A0A2H3KME7_9CHLR</name>
<evidence type="ECO:0000256" key="5">
    <source>
        <dbReference type="ARBA" id="ARBA00022989"/>
    </source>
</evidence>
<proteinExistence type="inferred from homology"/>
<dbReference type="Pfam" id="PF02397">
    <property type="entry name" value="Bac_transf"/>
    <property type="match status" value="1"/>
</dbReference>
<dbReference type="Gene3D" id="3.40.50.720">
    <property type="entry name" value="NAD(P)-binding Rossmann-like Domain"/>
    <property type="match status" value="1"/>
</dbReference>
<evidence type="ECO:0000256" key="1">
    <source>
        <dbReference type="ARBA" id="ARBA00004141"/>
    </source>
</evidence>
<keyword evidence="5 7" id="KW-1133">Transmembrane helix</keyword>
<dbReference type="AlphaFoldDB" id="A0A2H3KME7"/>
<evidence type="ECO:0000313" key="9">
    <source>
        <dbReference type="EMBL" id="PDV99255.1"/>
    </source>
</evidence>
<feature type="transmembrane region" description="Helical" evidence="7">
    <location>
        <begin position="275"/>
        <end position="297"/>
    </location>
</feature>
<sequence length="466" mass="52986">MRERIEARLAIFILALDLSVTLGCLWVASQLRLYLGFGREITSAQTSLPWGLYLAVAILWTIIFGLIGPHRRLLRSSLVEAIGWLVASIALAALTFAGMLYLSLRDVSRLQFLYFAGLNLSTLVLIHIGIRFYLHRRTPQTLHRRVLVVGEASTAERLAETFATPRWSGMLVAGYVHATADPKSALPYLGTVQATPDLVRVHQIDEVIFALSPEEHAVVARISLALLQQPVMVHMIPDVIDLAFARTPVEQVGGIPLISLREPALTYPQRVLKRLFDLTASSLLLVLLAPLMLIIALRIRRESPGPVFFLQERLGEQGRRFRMLKFRSMYEHAEQRWQEVVTHDIDGRVIYKLADDPRVTPFGRVLRRSSLDELPQLINVLRGEMSLVGPRPEVPVVAADYEPWQWQRFRVPPGMTGWWQINGRSHRPMHLHTEDDLYYIQNYSFFLDLQILFKTIIVVLQGKGAF</sequence>
<dbReference type="Pfam" id="PF13727">
    <property type="entry name" value="CoA_binding_3"/>
    <property type="match status" value="1"/>
</dbReference>
<dbReference type="EMBL" id="LYXE01000078">
    <property type="protein sequence ID" value="PDV99255.1"/>
    <property type="molecule type" value="Genomic_DNA"/>
</dbReference>
<gene>
    <name evidence="9" type="ORF">A9Q02_12905</name>
</gene>
<evidence type="ECO:0000256" key="3">
    <source>
        <dbReference type="ARBA" id="ARBA00022679"/>
    </source>
</evidence>
<comment type="subcellular location">
    <subcellularLocation>
        <location evidence="1">Membrane</location>
        <topology evidence="1">Multi-pass membrane protein</topology>
    </subcellularLocation>
</comment>
<evidence type="ECO:0000259" key="8">
    <source>
        <dbReference type="Pfam" id="PF02397"/>
    </source>
</evidence>
<keyword evidence="10" id="KW-1185">Reference proteome</keyword>
<dbReference type="InterPro" id="IPR003362">
    <property type="entry name" value="Bact_transf"/>
</dbReference>
<protein>
    <submittedName>
        <fullName evidence="9">Polyprenyl glycosylphosphotransferase</fullName>
    </submittedName>
</protein>
<evidence type="ECO:0000256" key="2">
    <source>
        <dbReference type="ARBA" id="ARBA00006464"/>
    </source>
</evidence>
<feature type="transmembrane region" description="Helical" evidence="7">
    <location>
        <begin position="81"/>
        <end position="101"/>
    </location>
</feature>
<keyword evidence="4 7" id="KW-0812">Transmembrane</keyword>
<feature type="transmembrane region" description="Helical" evidence="7">
    <location>
        <begin position="48"/>
        <end position="69"/>
    </location>
</feature>
<evidence type="ECO:0000256" key="6">
    <source>
        <dbReference type="ARBA" id="ARBA00023136"/>
    </source>
</evidence>
<accession>A0A2H3KME7</accession>
<feature type="transmembrane region" description="Helical" evidence="7">
    <location>
        <begin position="113"/>
        <end position="134"/>
    </location>
</feature>
<dbReference type="GO" id="GO:0016780">
    <property type="term" value="F:phosphotransferase activity, for other substituted phosphate groups"/>
    <property type="evidence" value="ECO:0007669"/>
    <property type="project" value="TreeGrafter"/>
</dbReference>
<evidence type="ECO:0000256" key="4">
    <source>
        <dbReference type="ARBA" id="ARBA00022692"/>
    </source>
</evidence>
<evidence type="ECO:0000256" key="7">
    <source>
        <dbReference type="SAM" id="Phobius"/>
    </source>
</evidence>
<dbReference type="GO" id="GO:0016020">
    <property type="term" value="C:membrane"/>
    <property type="evidence" value="ECO:0007669"/>
    <property type="project" value="UniProtKB-SubCell"/>
</dbReference>
<dbReference type="RefSeq" id="WP_097652160.1">
    <property type="nucleotide sequence ID" value="NZ_LYXE01000078.1"/>
</dbReference>
<feature type="domain" description="Bacterial sugar transferase" evidence="8">
    <location>
        <begin position="273"/>
        <end position="461"/>
    </location>
</feature>
<keyword evidence="3 9" id="KW-0808">Transferase</keyword>
<keyword evidence="6 7" id="KW-0472">Membrane</keyword>
<dbReference type="PANTHER" id="PTHR30576:SF10">
    <property type="entry name" value="SLL5057 PROTEIN"/>
    <property type="match status" value="1"/>
</dbReference>
<evidence type="ECO:0000313" key="10">
    <source>
        <dbReference type="Proteomes" id="UP000220922"/>
    </source>
</evidence>
<reference evidence="9 10" key="1">
    <citation type="submission" date="2016-05" db="EMBL/GenBank/DDBJ databases">
        <authorList>
            <person name="Lavstsen T."/>
            <person name="Jespersen J.S."/>
        </authorList>
    </citation>
    <scope>NUCLEOTIDE SEQUENCE [LARGE SCALE GENOMIC DNA]</scope>
    <source>
        <strain evidence="9 10">B7-9</strain>
    </source>
</reference>
<dbReference type="Proteomes" id="UP000220922">
    <property type="component" value="Unassembled WGS sequence"/>
</dbReference>
<comment type="caution">
    <text evidence="9">The sequence shown here is derived from an EMBL/GenBank/DDBJ whole genome shotgun (WGS) entry which is preliminary data.</text>
</comment>
<feature type="transmembrane region" description="Helical" evidence="7">
    <location>
        <begin position="7"/>
        <end position="28"/>
    </location>
</feature>
<organism evidence="9 10">
    <name type="scientific">Candidatus Chloroploca asiatica</name>
    <dbReference type="NCBI Taxonomy" id="1506545"/>
    <lineage>
        <taxon>Bacteria</taxon>
        <taxon>Bacillati</taxon>
        <taxon>Chloroflexota</taxon>
        <taxon>Chloroflexia</taxon>
        <taxon>Chloroflexales</taxon>
        <taxon>Chloroflexineae</taxon>
        <taxon>Oscillochloridaceae</taxon>
        <taxon>Candidatus Chloroploca</taxon>
    </lineage>
</organism>
<comment type="similarity">
    <text evidence="2">Belongs to the bacterial sugar transferase family.</text>
</comment>
<dbReference type="PANTHER" id="PTHR30576">
    <property type="entry name" value="COLANIC BIOSYNTHESIS UDP-GLUCOSE LIPID CARRIER TRANSFERASE"/>
    <property type="match status" value="1"/>
</dbReference>